<protein>
    <submittedName>
        <fullName evidence="1">Uncharacterized protein</fullName>
    </submittedName>
</protein>
<gene>
    <name evidence="1" type="ORF">EV182_001343</name>
</gene>
<name>A0ACC1HJ40_9FUNG</name>
<evidence type="ECO:0000313" key="2">
    <source>
        <dbReference type="Proteomes" id="UP001145114"/>
    </source>
</evidence>
<keyword evidence="2" id="KW-1185">Reference proteome</keyword>
<evidence type="ECO:0000313" key="1">
    <source>
        <dbReference type="EMBL" id="KAJ1675400.1"/>
    </source>
</evidence>
<accession>A0ACC1HJ40</accession>
<sequence>MKTRKDKLTSAPQEIEAQLRASTNAARSLVDSWLGGLDYHNDSSNSNQGEAASVLQSPKAKEIFKPRPARLGVGAKYLSHSQAIAAQTGGPALLTVGELKLKRRLEGRKKGKHDDRVTTSPSSSSGKGARAAGEGPNDDDSDDVQDSRTGSLLAKSRLPSSLAHSDASKKRGEAFLDTLLGKRKKRR</sequence>
<organism evidence="1 2">
    <name type="scientific">Spiromyces aspiralis</name>
    <dbReference type="NCBI Taxonomy" id="68401"/>
    <lineage>
        <taxon>Eukaryota</taxon>
        <taxon>Fungi</taxon>
        <taxon>Fungi incertae sedis</taxon>
        <taxon>Zoopagomycota</taxon>
        <taxon>Kickxellomycotina</taxon>
        <taxon>Kickxellomycetes</taxon>
        <taxon>Kickxellales</taxon>
        <taxon>Kickxellaceae</taxon>
        <taxon>Spiromyces</taxon>
    </lineage>
</organism>
<proteinExistence type="predicted"/>
<dbReference type="Proteomes" id="UP001145114">
    <property type="component" value="Unassembled WGS sequence"/>
</dbReference>
<reference evidence="1" key="1">
    <citation type="submission" date="2022-06" db="EMBL/GenBank/DDBJ databases">
        <title>Phylogenomic reconstructions and comparative analyses of Kickxellomycotina fungi.</title>
        <authorList>
            <person name="Reynolds N.K."/>
            <person name="Stajich J.E."/>
            <person name="Barry K."/>
            <person name="Grigoriev I.V."/>
            <person name="Crous P."/>
            <person name="Smith M.E."/>
        </authorList>
    </citation>
    <scope>NUCLEOTIDE SEQUENCE</scope>
    <source>
        <strain evidence="1">RSA 2271</strain>
    </source>
</reference>
<dbReference type="EMBL" id="JAMZIH010005324">
    <property type="protein sequence ID" value="KAJ1675400.1"/>
    <property type="molecule type" value="Genomic_DNA"/>
</dbReference>
<comment type="caution">
    <text evidence="1">The sequence shown here is derived from an EMBL/GenBank/DDBJ whole genome shotgun (WGS) entry which is preliminary data.</text>
</comment>